<dbReference type="EMBL" id="LJJB01000013">
    <property type="protein sequence ID" value="KQL43906.1"/>
    <property type="molecule type" value="Genomic_DNA"/>
</dbReference>
<dbReference type="Gene3D" id="1.25.40.10">
    <property type="entry name" value="Tetratricopeptide repeat domain"/>
    <property type="match status" value="2"/>
</dbReference>
<evidence type="ECO:0000313" key="4">
    <source>
        <dbReference type="EMBL" id="KQL43906.1"/>
    </source>
</evidence>
<keyword evidence="1" id="KW-0805">Transcription regulation</keyword>
<dbReference type="InterPro" id="IPR005158">
    <property type="entry name" value="BTAD"/>
</dbReference>
<proteinExistence type="predicted"/>
<dbReference type="Gene3D" id="1.10.10.10">
    <property type="entry name" value="Winged helix-like DNA-binding domain superfamily/Winged helix DNA-binding domain"/>
    <property type="match status" value="1"/>
</dbReference>
<dbReference type="SUPFAM" id="SSF48452">
    <property type="entry name" value="TPR-like"/>
    <property type="match status" value="2"/>
</dbReference>
<evidence type="ECO:0000259" key="3">
    <source>
        <dbReference type="SMART" id="SM01043"/>
    </source>
</evidence>
<dbReference type="Proteomes" id="UP000051063">
    <property type="component" value="Unassembled WGS sequence"/>
</dbReference>
<gene>
    <name evidence="4" type="ORF">AN963_20825</name>
</gene>
<dbReference type="PANTHER" id="PTHR35807:SF2">
    <property type="entry name" value="TRANSCRIPTIONAL ACTIVATOR DOMAIN"/>
    <property type="match status" value="1"/>
</dbReference>
<evidence type="ECO:0000256" key="1">
    <source>
        <dbReference type="ARBA" id="ARBA00023015"/>
    </source>
</evidence>
<accession>A0ABR5N0W6</accession>
<dbReference type="SMART" id="SM01043">
    <property type="entry name" value="BTAD"/>
    <property type="match status" value="1"/>
</dbReference>
<name>A0ABR5N0W6_BRECH</name>
<sequence>MKIFESKLSPPELTKCFPRERLFLFLDQHLHKTLLSITCEGGYGKTTLISSYLKARSISAVWYRLETSDRNPHTFLAYLTAGLGKHVGREKMPDANENRTAAQAIDQLVAMMAACEERILIVLDDYHLLKDQEEIKQIMVHLFHSSPPLITFIVTGRMKPDLPLVQMKLRQQLAELSTQDMAFNLEETESLFRELFHLDISLEEMQLILRKTEGWAASLVLLWDVLKNLNDTQRKHFITHMGITEDIYSYLVTEVLGQQNEELQDFLLHTSLLEELEPAIINRWLDISHAQKMVDHLHTHHLFIYRDHRRAYRYHQLFKVFLYQRLKSEVSQAEINQKHVQLGGIYEQNQQLLRAFVHYTWGNEYLEAARLMRIMVNRYRPEWFLHVVDGALEALSPDHSLATTSLFLFRCVPLAIMEELIPVLEESIKRKQEKNGLAAELQHRLANIYFYRGDIKRSQALFLASAEGAEQAQDFALVALNLSMLSQNCRLQDKPADAIRYARQSLSYSEHHGIPPHVLMHGLWNLAEVLLMQKELDSAETFIQETIAVSDLCDEASKAFPYSSMNKLYRLRREYEKAIEWGRKAVSHASRFRIDTDIGWANMELGITYIHAQEPELAEECLCEAQRYFQKYTHFYRLSERVLAELKASQTYEGISVKSRPLALEAKHLCINILGQFIIQCGQENINITRKTSLYLFLLLLTNRGRRLTKDYIMEELFPDDGMETALNKFYVSLSILRKNLEPELDNGRNSAYVKQDGDNYFLSMENIRVDADDFLQWTSGKEWRVTPLTIDQFLKAESCYRGDYARDFPYQSFLVAEREMLRSCYMRVLEGVASYYWDQKHIERSIHYYDKILEEDPYSEHIYQEYVARLLEAKLVVKARRVYARGKRYLEEELGIPMQLDLILDEKENIVRKK</sequence>
<dbReference type="Pfam" id="PF03704">
    <property type="entry name" value="BTAD"/>
    <property type="match status" value="1"/>
</dbReference>
<evidence type="ECO:0000256" key="2">
    <source>
        <dbReference type="ARBA" id="ARBA00023163"/>
    </source>
</evidence>
<dbReference type="SUPFAM" id="SSF52540">
    <property type="entry name" value="P-loop containing nucleoside triphosphate hydrolases"/>
    <property type="match status" value="1"/>
</dbReference>
<dbReference type="InterPro" id="IPR059106">
    <property type="entry name" value="WHD_MalT"/>
</dbReference>
<comment type="caution">
    <text evidence="4">The sequence shown here is derived from an EMBL/GenBank/DDBJ whole genome shotgun (WGS) entry which is preliminary data.</text>
</comment>
<dbReference type="InterPro" id="IPR051677">
    <property type="entry name" value="AfsR-DnrI-RedD_regulator"/>
</dbReference>
<dbReference type="InterPro" id="IPR027417">
    <property type="entry name" value="P-loop_NTPase"/>
</dbReference>
<dbReference type="PANTHER" id="PTHR35807">
    <property type="entry name" value="TRANSCRIPTIONAL REGULATOR REDD-RELATED"/>
    <property type="match status" value="1"/>
</dbReference>
<feature type="domain" description="Bacterial transcriptional activator" evidence="3">
    <location>
        <begin position="770"/>
        <end position="900"/>
    </location>
</feature>
<dbReference type="InterPro" id="IPR036388">
    <property type="entry name" value="WH-like_DNA-bd_sf"/>
</dbReference>
<dbReference type="Gene3D" id="3.40.50.300">
    <property type="entry name" value="P-loop containing nucleotide triphosphate hydrolases"/>
    <property type="match status" value="1"/>
</dbReference>
<evidence type="ECO:0000313" key="5">
    <source>
        <dbReference type="Proteomes" id="UP000051063"/>
    </source>
</evidence>
<protein>
    <recommendedName>
        <fullName evidence="3">Bacterial transcriptional activator domain-containing protein</fullName>
    </recommendedName>
</protein>
<dbReference type="InterPro" id="IPR016032">
    <property type="entry name" value="Sig_transdc_resp-reg_C-effctor"/>
</dbReference>
<dbReference type="Pfam" id="PF25873">
    <property type="entry name" value="WHD_MalT"/>
    <property type="match status" value="1"/>
</dbReference>
<dbReference type="RefSeq" id="WP_055746478.1">
    <property type="nucleotide sequence ID" value="NZ_LJJB01000013.1"/>
</dbReference>
<keyword evidence="2" id="KW-0804">Transcription</keyword>
<dbReference type="SUPFAM" id="SSF46894">
    <property type="entry name" value="C-terminal effector domain of the bipartite response regulators"/>
    <property type="match status" value="1"/>
</dbReference>
<reference evidence="4 5" key="1">
    <citation type="submission" date="2015-09" db="EMBL/GenBank/DDBJ databases">
        <title>Genome sequencing project for genomic taxonomy and phylogenomics of Bacillus-like bacteria.</title>
        <authorList>
            <person name="Liu B."/>
            <person name="Wang J."/>
            <person name="Zhu Y."/>
            <person name="Liu G."/>
            <person name="Chen Q."/>
            <person name="Chen Z."/>
            <person name="Lan J."/>
            <person name="Che J."/>
            <person name="Ge C."/>
            <person name="Shi H."/>
            <person name="Pan Z."/>
            <person name="Liu X."/>
        </authorList>
    </citation>
    <scope>NUCLEOTIDE SEQUENCE [LARGE SCALE GENOMIC DNA]</scope>
    <source>
        <strain evidence="4 5">DSM 8552</strain>
    </source>
</reference>
<keyword evidence="5" id="KW-1185">Reference proteome</keyword>
<dbReference type="InterPro" id="IPR019734">
    <property type="entry name" value="TPR_rpt"/>
</dbReference>
<organism evidence="4 5">
    <name type="scientific">Brevibacillus choshinensis</name>
    <dbReference type="NCBI Taxonomy" id="54911"/>
    <lineage>
        <taxon>Bacteria</taxon>
        <taxon>Bacillati</taxon>
        <taxon>Bacillota</taxon>
        <taxon>Bacilli</taxon>
        <taxon>Bacillales</taxon>
        <taxon>Paenibacillaceae</taxon>
        <taxon>Brevibacillus</taxon>
    </lineage>
</organism>
<dbReference type="InterPro" id="IPR011990">
    <property type="entry name" value="TPR-like_helical_dom_sf"/>
</dbReference>
<dbReference type="SMART" id="SM00028">
    <property type="entry name" value="TPR"/>
    <property type="match status" value="4"/>
</dbReference>